<keyword evidence="3" id="KW-1185">Reference proteome</keyword>
<sequence length="67" mass="7326">GTDFTPSSISTDDQVIEFITALDHPFADPPARLQKEIESLMELYPDKPALGSPFGTGNETFGFSSQY</sequence>
<dbReference type="AlphaFoldDB" id="A0A5C3NVV7"/>
<name>A0A5C3NVV7_9APHY</name>
<feature type="non-terminal residue" evidence="2">
    <location>
        <position position="67"/>
    </location>
</feature>
<protein>
    <submittedName>
        <fullName evidence="2">Uncharacterized protein</fullName>
    </submittedName>
</protein>
<feature type="non-terminal residue" evidence="2">
    <location>
        <position position="1"/>
    </location>
</feature>
<proteinExistence type="predicted"/>
<gene>
    <name evidence="2" type="ORF">K466DRAFT_455960</name>
</gene>
<evidence type="ECO:0000256" key="1">
    <source>
        <dbReference type="SAM" id="MobiDB-lite"/>
    </source>
</evidence>
<organism evidence="2 3">
    <name type="scientific">Polyporus arcularius HHB13444</name>
    <dbReference type="NCBI Taxonomy" id="1314778"/>
    <lineage>
        <taxon>Eukaryota</taxon>
        <taxon>Fungi</taxon>
        <taxon>Dikarya</taxon>
        <taxon>Basidiomycota</taxon>
        <taxon>Agaricomycotina</taxon>
        <taxon>Agaricomycetes</taxon>
        <taxon>Polyporales</taxon>
        <taxon>Polyporaceae</taxon>
        <taxon>Polyporus</taxon>
    </lineage>
</organism>
<accession>A0A5C3NVV7</accession>
<dbReference type="Proteomes" id="UP000308197">
    <property type="component" value="Unassembled WGS sequence"/>
</dbReference>
<dbReference type="EMBL" id="ML211603">
    <property type="protein sequence ID" value="TFK81441.1"/>
    <property type="molecule type" value="Genomic_DNA"/>
</dbReference>
<dbReference type="InParanoid" id="A0A5C3NVV7"/>
<evidence type="ECO:0000313" key="2">
    <source>
        <dbReference type="EMBL" id="TFK81441.1"/>
    </source>
</evidence>
<feature type="compositionally biased region" description="Polar residues" evidence="1">
    <location>
        <begin position="55"/>
        <end position="67"/>
    </location>
</feature>
<reference evidence="2 3" key="1">
    <citation type="journal article" date="2019" name="Nat. Ecol. Evol.">
        <title>Megaphylogeny resolves global patterns of mushroom evolution.</title>
        <authorList>
            <person name="Varga T."/>
            <person name="Krizsan K."/>
            <person name="Foldi C."/>
            <person name="Dima B."/>
            <person name="Sanchez-Garcia M."/>
            <person name="Sanchez-Ramirez S."/>
            <person name="Szollosi G.J."/>
            <person name="Szarkandi J.G."/>
            <person name="Papp V."/>
            <person name="Albert L."/>
            <person name="Andreopoulos W."/>
            <person name="Angelini C."/>
            <person name="Antonin V."/>
            <person name="Barry K.W."/>
            <person name="Bougher N.L."/>
            <person name="Buchanan P."/>
            <person name="Buyck B."/>
            <person name="Bense V."/>
            <person name="Catcheside P."/>
            <person name="Chovatia M."/>
            <person name="Cooper J."/>
            <person name="Damon W."/>
            <person name="Desjardin D."/>
            <person name="Finy P."/>
            <person name="Geml J."/>
            <person name="Haridas S."/>
            <person name="Hughes K."/>
            <person name="Justo A."/>
            <person name="Karasinski D."/>
            <person name="Kautmanova I."/>
            <person name="Kiss B."/>
            <person name="Kocsube S."/>
            <person name="Kotiranta H."/>
            <person name="LaButti K.M."/>
            <person name="Lechner B.E."/>
            <person name="Liimatainen K."/>
            <person name="Lipzen A."/>
            <person name="Lukacs Z."/>
            <person name="Mihaltcheva S."/>
            <person name="Morgado L.N."/>
            <person name="Niskanen T."/>
            <person name="Noordeloos M.E."/>
            <person name="Ohm R.A."/>
            <person name="Ortiz-Santana B."/>
            <person name="Ovrebo C."/>
            <person name="Racz N."/>
            <person name="Riley R."/>
            <person name="Savchenko A."/>
            <person name="Shiryaev A."/>
            <person name="Soop K."/>
            <person name="Spirin V."/>
            <person name="Szebenyi C."/>
            <person name="Tomsovsky M."/>
            <person name="Tulloss R.E."/>
            <person name="Uehling J."/>
            <person name="Grigoriev I.V."/>
            <person name="Vagvolgyi C."/>
            <person name="Papp T."/>
            <person name="Martin F.M."/>
            <person name="Miettinen O."/>
            <person name="Hibbett D.S."/>
            <person name="Nagy L.G."/>
        </authorList>
    </citation>
    <scope>NUCLEOTIDE SEQUENCE [LARGE SCALE GENOMIC DNA]</scope>
    <source>
        <strain evidence="2 3">HHB13444</strain>
    </source>
</reference>
<feature type="region of interest" description="Disordered" evidence="1">
    <location>
        <begin position="48"/>
        <end position="67"/>
    </location>
</feature>
<dbReference type="STRING" id="1314778.A0A5C3NVV7"/>
<evidence type="ECO:0000313" key="3">
    <source>
        <dbReference type="Proteomes" id="UP000308197"/>
    </source>
</evidence>